<dbReference type="WBParaSite" id="Csp11.Scaffold629.g16463.t1">
    <property type="protein sequence ID" value="Csp11.Scaffold629.g16463.t1"/>
    <property type="gene ID" value="Csp11.Scaffold629.g16463"/>
</dbReference>
<name>A0A1I7UAB2_9PELO</name>
<protein>
    <submittedName>
        <fullName evidence="4">Recep_L_domain domain-containing protein</fullName>
    </submittedName>
</protein>
<organism evidence="3 4">
    <name type="scientific">Caenorhabditis tropicalis</name>
    <dbReference type="NCBI Taxonomy" id="1561998"/>
    <lineage>
        <taxon>Eukaryota</taxon>
        <taxon>Metazoa</taxon>
        <taxon>Ecdysozoa</taxon>
        <taxon>Nematoda</taxon>
        <taxon>Chromadorea</taxon>
        <taxon>Rhabditida</taxon>
        <taxon>Rhabditina</taxon>
        <taxon>Rhabditomorpha</taxon>
        <taxon>Rhabditoidea</taxon>
        <taxon>Rhabditidae</taxon>
        <taxon>Peloderinae</taxon>
        <taxon>Caenorhabditis</taxon>
    </lineage>
</organism>
<evidence type="ECO:0000256" key="1">
    <source>
        <dbReference type="SAM" id="SignalP"/>
    </source>
</evidence>
<reference evidence="4" key="1">
    <citation type="submission" date="2016-11" db="UniProtKB">
        <authorList>
            <consortium name="WormBaseParasite"/>
        </authorList>
    </citation>
    <scope>IDENTIFICATION</scope>
</reference>
<dbReference type="PANTHER" id="PTHR21662:SF59">
    <property type="entry name" value="RECEPTOR PROTEIN-TYROSINE KINASE"/>
    <property type="match status" value="1"/>
</dbReference>
<evidence type="ECO:0000313" key="3">
    <source>
        <dbReference type="Proteomes" id="UP000095282"/>
    </source>
</evidence>
<feature type="signal peptide" evidence="1">
    <location>
        <begin position="1"/>
        <end position="15"/>
    </location>
</feature>
<evidence type="ECO:0000313" key="4">
    <source>
        <dbReference type="WBParaSite" id="Csp11.Scaffold629.g16463.t1"/>
    </source>
</evidence>
<dbReference type="STRING" id="1561998.A0A1I7UAB2"/>
<feature type="domain" description="Receptor L-domain" evidence="2">
    <location>
        <begin position="41"/>
        <end position="99"/>
    </location>
</feature>
<keyword evidence="1" id="KW-0732">Signal</keyword>
<dbReference type="InterPro" id="IPR036941">
    <property type="entry name" value="Rcpt_L-dom_sf"/>
</dbReference>
<dbReference type="InterPro" id="IPR053079">
    <property type="entry name" value="SPS2_domain"/>
</dbReference>
<dbReference type="AlphaFoldDB" id="A0A1I7UAB2"/>
<dbReference type="eggNOG" id="ENOG502RT5B">
    <property type="taxonomic scope" value="Eukaryota"/>
</dbReference>
<dbReference type="InterPro" id="IPR000494">
    <property type="entry name" value="Rcpt_L-dom"/>
</dbReference>
<proteinExistence type="predicted"/>
<dbReference type="Gene3D" id="3.80.20.20">
    <property type="entry name" value="Receptor L-domain"/>
    <property type="match status" value="1"/>
</dbReference>
<dbReference type="SUPFAM" id="SSF52058">
    <property type="entry name" value="L domain-like"/>
    <property type="match status" value="2"/>
</dbReference>
<accession>A0A1I7UAB2</accession>
<sequence length="270" mass="30596">MFVLILFSIFYISFGQETCEENCHFNGSLVTLKTIGWFPKDCEMVCGKLIFNSETDVTEKELNETFINIRFLMGSLTIDNTLFKTLNWLSSLVYLTIDTGSISIRFNSLLTDGSVLLNWFPDSPTIYNIQHNPRLNLSSICSAVTQSFNIDLNIYGNLRNCGCKSIRIDPESIDYLPNCTRFIGGNYGTGLKITGIDESADLSSLSSVKSIEGSLEVYSTFLQNISFLKNLKLFEREPDAFFYQLDIHDNPNMKKLGLGTLKVMFFLKIF</sequence>
<dbReference type="Proteomes" id="UP000095282">
    <property type="component" value="Unplaced"/>
</dbReference>
<evidence type="ECO:0000259" key="2">
    <source>
        <dbReference type="Pfam" id="PF01030"/>
    </source>
</evidence>
<feature type="domain" description="Receptor L-domain" evidence="2">
    <location>
        <begin position="178"/>
        <end position="264"/>
    </location>
</feature>
<feature type="chain" id="PRO_5012746222" evidence="1">
    <location>
        <begin position="16"/>
        <end position="270"/>
    </location>
</feature>
<dbReference type="PANTHER" id="PTHR21662">
    <property type="entry name" value="RECEPTOR PROTEIN-TYROSINE KINASE"/>
    <property type="match status" value="1"/>
</dbReference>
<keyword evidence="3" id="KW-1185">Reference proteome</keyword>
<dbReference type="Pfam" id="PF01030">
    <property type="entry name" value="Recep_L_domain"/>
    <property type="match status" value="2"/>
</dbReference>